<feature type="domain" description="DDH" evidence="6">
    <location>
        <begin position="85"/>
        <end position="234"/>
    </location>
</feature>
<keyword evidence="4" id="KW-0378">Hydrolase</keyword>
<evidence type="ECO:0000259" key="8">
    <source>
        <dbReference type="Pfam" id="PF17768"/>
    </source>
</evidence>
<dbReference type="PANTHER" id="PTHR30255:SF2">
    <property type="entry name" value="SINGLE-STRANDED-DNA-SPECIFIC EXONUCLEASE RECJ"/>
    <property type="match status" value="1"/>
</dbReference>
<name>A0A7V0XFD1_UNCW3</name>
<evidence type="ECO:0000256" key="5">
    <source>
        <dbReference type="ARBA" id="ARBA00022839"/>
    </source>
</evidence>
<dbReference type="EMBL" id="DSBX01000181">
    <property type="protein sequence ID" value="HDQ99561.1"/>
    <property type="molecule type" value="Genomic_DNA"/>
</dbReference>
<dbReference type="Pfam" id="PF02272">
    <property type="entry name" value="DHHA1"/>
    <property type="match status" value="1"/>
</dbReference>
<comment type="similarity">
    <text evidence="1">Belongs to the RecJ family.</text>
</comment>
<dbReference type="InterPro" id="IPR051673">
    <property type="entry name" value="SSDNA_exonuclease_RecJ"/>
</dbReference>
<comment type="caution">
    <text evidence="9">The sequence shown here is derived from an EMBL/GenBank/DDBJ whole genome shotgun (WGS) entry which is preliminary data.</text>
</comment>
<dbReference type="NCBIfam" id="TIGR00644">
    <property type="entry name" value="recJ"/>
    <property type="match status" value="1"/>
</dbReference>
<proteinExistence type="inferred from homology"/>
<dbReference type="InterPro" id="IPR004610">
    <property type="entry name" value="RecJ"/>
</dbReference>
<dbReference type="Proteomes" id="UP000885672">
    <property type="component" value="Unassembled WGS sequence"/>
</dbReference>
<dbReference type="SUPFAM" id="SSF64182">
    <property type="entry name" value="DHH phosphoesterases"/>
    <property type="match status" value="1"/>
</dbReference>
<dbReference type="Pfam" id="PF17768">
    <property type="entry name" value="RecJ_OB"/>
    <property type="match status" value="1"/>
</dbReference>
<protein>
    <recommendedName>
        <fullName evidence="2">Single-stranded-DNA-specific exonuclease RecJ</fullName>
    </recommendedName>
</protein>
<dbReference type="InterPro" id="IPR038763">
    <property type="entry name" value="DHH_sf"/>
</dbReference>
<accession>A0A7V0XFD1</accession>
<dbReference type="InterPro" id="IPR003156">
    <property type="entry name" value="DHHA1_dom"/>
</dbReference>
<dbReference type="PANTHER" id="PTHR30255">
    <property type="entry name" value="SINGLE-STRANDED-DNA-SPECIFIC EXONUCLEASE RECJ"/>
    <property type="match status" value="1"/>
</dbReference>
<evidence type="ECO:0000259" key="6">
    <source>
        <dbReference type="Pfam" id="PF01368"/>
    </source>
</evidence>
<dbReference type="GO" id="GO:0003676">
    <property type="term" value="F:nucleic acid binding"/>
    <property type="evidence" value="ECO:0007669"/>
    <property type="project" value="InterPro"/>
</dbReference>
<evidence type="ECO:0000256" key="3">
    <source>
        <dbReference type="ARBA" id="ARBA00022722"/>
    </source>
</evidence>
<dbReference type="InterPro" id="IPR001667">
    <property type="entry name" value="DDH_dom"/>
</dbReference>
<feature type="domain" description="RecJ OB" evidence="8">
    <location>
        <begin position="459"/>
        <end position="552"/>
    </location>
</feature>
<organism evidence="9">
    <name type="scientific">candidate division WOR-3 bacterium</name>
    <dbReference type="NCBI Taxonomy" id="2052148"/>
    <lineage>
        <taxon>Bacteria</taxon>
        <taxon>Bacteria division WOR-3</taxon>
    </lineage>
</organism>
<evidence type="ECO:0000313" key="9">
    <source>
        <dbReference type="EMBL" id="HDQ99561.1"/>
    </source>
</evidence>
<evidence type="ECO:0000256" key="1">
    <source>
        <dbReference type="ARBA" id="ARBA00005915"/>
    </source>
</evidence>
<feature type="domain" description="DHHA1" evidence="7">
    <location>
        <begin position="353"/>
        <end position="445"/>
    </location>
</feature>
<evidence type="ECO:0000256" key="4">
    <source>
        <dbReference type="ARBA" id="ARBA00022801"/>
    </source>
</evidence>
<sequence>MSAILPARHWNMPGPAPAEAASLARTLGLPPIAGQLLTARGFITTDEVTAFLDPSPGRLHRPDSLPDISVATDRVIAALERNEAVCIHGDYDVDGISATALLVTCLERLGGRVGYYLPHRETEGYGLAPNSISFCRELGATLLLTVDCGSSDHDVVLAARSAGIAVVITDHHEPPAQLPEALAVVNPKRPDSAYPFRELAGVGVAFKLAWSILAALGRERTELTDLLDLVGLGTIADVVPMLDENRILARLGVNAIRNTRRLGLKALLTRTGIANRPLSDRDVGFIIAPRLNAAGRVDHARTGVRLLLTNDPAEADRLADRLEQNNRERRRIESRVLDAAIARVEELATDGRRVLVAADTEWPAGVLGLVASRLAERYYRPAFVIGVRDGIGKGSGRSIPGFDLYEALAGCAGQLLAFGGHRQAGGLSIAADRIPQFADALNKRAETLPEELFRPTLDIDAVLNPKELEPDLTEFLRRLEPFGPGNKEPLFAAFGLEVMGIPRRVGNNHLKFRVRSGDGSLPAIAWGRSSNLPDLEPGRPGSLDICFSVDRNPKPGFEAGIIVRDLRTSNGPDQA</sequence>
<dbReference type="GO" id="GO:0006281">
    <property type="term" value="P:DNA repair"/>
    <property type="evidence" value="ECO:0007669"/>
    <property type="project" value="InterPro"/>
</dbReference>
<dbReference type="Pfam" id="PF01368">
    <property type="entry name" value="DHH"/>
    <property type="match status" value="1"/>
</dbReference>
<dbReference type="Gene3D" id="3.10.310.30">
    <property type="match status" value="1"/>
</dbReference>
<reference evidence="9" key="1">
    <citation type="journal article" date="2020" name="mSystems">
        <title>Genome- and Community-Level Interaction Insights into Carbon Utilization and Element Cycling Functions of Hydrothermarchaeota in Hydrothermal Sediment.</title>
        <authorList>
            <person name="Zhou Z."/>
            <person name="Liu Y."/>
            <person name="Xu W."/>
            <person name="Pan J."/>
            <person name="Luo Z.H."/>
            <person name="Li M."/>
        </authorList>
    </citation>
    <scope>NUCLEOTIDE SEQUENCE [LARGE SCALE GENOMIC DNA]</scope>
    <source>
        <strain evidence="9">SpSt-1182</strain>
    </source>
</reference>
<dbReference type="GO" id="GO:0006310">
    <property type="term" value="P:DNA recombination"/>
    <property type="evidence" value="ECO:0007669"/>
    <property type="project" value="InterPro"/>
</dbReference>
<evidence type="ECO:0000259" key="7">
    <source>
        <dbReference type="Pfam" id="PF02272"/>
    </source>
</evidence>
<gene>
    <name evidence="9" type="primary">recJ</name>
    <name evidence="9" type="ORF">ENN51_04660</name>
</gene>
<dbReference type="AlphaFoldDB" id="A0A7V0XFD1"/>
<keyword evidence="3" id="KW-0540">Nuclease</keyword>
<dbReference type="Gene3D" id="3.90.1640.30">
    <property type="match status" value="1"/>
</dbReference>
<dbReference type="InterPro" id="IPR041122">
    <property type="entry name" value="RecJ_OB"/>
</dbReference>
<evidence type="ECO:0000256" key="2">
    <source>
        <dbReference type="ARBA" id="ARBA00019841"/>
    </source>
</evidence>
<keyword evidence="5 9" id="KW-0269">Exonuclease</keyword>
<dbReference type="GO" id="GO:0008409">
    <property type="term" value="F:5'-3' exonuclease activity"/>
    <property type="evidence" value="ECO:0007669"/>
    <property type="project" value="InterPro"/>
</dbReference>